<keyword evidence="2" id="KW-1185">Reference proteome</keyword>
<name>A0AAN8XKQ8_HALRR</name>
<reference evidence="1 2" key="1">
    <citation type="submission" date="2023-11" db="EMBL/GenBank/DDBJ databases">
        <title>Halocaridina rubra genome assembly.</title>
        <authorList>
            <person name="Smith C."/>
        </authorList>
    </citation>
    <scope>NUCLEOTIDE SEQUENCE [LARGE SCALE GENOMIC DNA]</scope>
    <source>
        <strain evidence="1">EP-1</strain>
        <tissue evidence="1">Whole</tissue>
    </source>
</reference>
<proteinExistence type="predicted"/>
<accession>A0AAN8XKQ8</accession>
<sequence length="190" mass="21385">MALRVMKIAKATGIDGCHVECLSRACVDQVFVLGQVCKEFIEKGNGQVDAEASQKVKDAIKCLGWMKRVMRNSKFKRIFVYIMRSSFFGLVVEDRGKSDAPKFNHRYVTRSGFPSPVQQRTFMCKCFPSPFPAYIEETLAPVPGTSTNKRCLVRLKKTGSCPHEMLSTRHSCLGCVKPVVAEIYEIRLLP</sequence>
<dbReference type="EMBL" id="JAXCGZ010004351">
    <property type="protein sequence ID" value="KAK7081898.1"/>
    <property type="molecule type" value="Genomic_DNA"/>
</dbReference>
<dbReference type="Proteomes" id="UP001381693">
    <property type="component" value="Unassembled WGS sequence"/>
</dbReference>
<protein>
    <submittedName>
        <fullName evidence="1">Uncharacterized protein</fullName>
    </submittedName>
</protein>
<organism evidence="1 2">
    <name type="scientific">Halocaridina rubra</name>
    <name type="common">Hawaiian red shrimp</name>
    <dbReference type="NCBI Taxonomy" id="373956"/>
    <lineage>
        <taxon>Eukaryota</taxon>
        <taxon>Metazoa</taxon>
        <taxon>Ecdysozoa</taxon>
        <taxon>Arthropoda</taxon>
        <taxon>Crustacea</taxon>
        <taxon>Multicrustacea</taxon>
        <taxon>Malacostraca</taxon>
        <taxon>Eumalacostraca</taxon>
        <taxon>Eucarida</taxon>
        <taxon>Decapoda</taxon>
        <taxon>Pleocyemata</taxon>
        <taxon>Caridea</taxon>
        <taxon>Atyoidea</taxon>
        <taxon>Atyidae</taxon>
        <taxon>Halocaridina</taxon>
    </lineage>
</organism>
<gene>
    <name evidence="1" type="ORF">SK128_004866</name>
</gene>
<evidence type="ECO:0000313" key="1">
    <source>
        <dbReference type="EMBL" id="KAK7081898.1"/>
    </source>
</evidence>
<comment type="caution">
    <text evidence="1">The sequence shown here is derived from an EMBL/GenBank/DDBJ whole genome shotgun (WGS) entry which is preliminary data.</text>
</comment>
<evidence type="ECO:0000313" key="2">
    <source>
        <dbReference type="Proteomes" id="UP001381693"/>
    </source>
</evidence>
<dbReference type="AlphaFoldDB" id="A0AAN8XKQ8"/>